<name>A0A840IFN8_9ACTN</name>
<proteinExistence type="inferred from homology"/>
<keyword evidence="3" id="KW-1185">Reference proteome</keyword>
<evidence type="ECO:0000313" key="2">
    <source>
        <dbReference type="EMBL" id="MBB4662760.1"/>
    </source>
</evidence>
<dbReference type="Proteomes" id="UP000585272">
    <property type="component" value="Unassembled WGS sequence"/>
</dbReference>
<comment type="similarity">
    <text evidence="1">Belongs to the protein-tyrosine phosphatase family.</text>
</comment>
<dbReference type="RefSeq" id="WP_183342186.1">
    <property type="nucleotide sequence ID" value="NZ_JACHNU010000002.1"/>
</dbReference>
<dbReference type="EC" id="3.1.3.48" evidence="2"/>
<evidence type="ECO:0000256" key="1">
    <source>
        <dbReference type="ARBA" id="ARBA00009580"/>
    </source>
</evidence>
<keyword evidence="2" id="KW-0378">Hydrolase</keyword>
<dbReference type="PANTHER" id="PTHR31126:SF1">
    <property type="entry name" value="TYROSINE SPECIFIC PROTEIN PHOSPHATASES DOMAIN-CONTAINING PROTEIN"/>
    <property type="match status" value="1"/>
</dbReference>
<organism evidence="2 3">
    <name type="scientific">Conexibacter arvalis</name>
    <dbReference type="NCBI Taxonomy" id="912552"/>
    <lineage>
        <taxon>Bacteria</taxon>
        <taxon>Bacillati</taxon>
        <taxon>Actinomycetota</taxon>
        <taxon>Thermoleophilia</taxon>
        <taxon>Solirubrobacterales</taxon>
        <taxon>Conexibacteraceae</taxon>
        <taxon>Conexibacter</taxon>
    </lineage>
</organism>
<dbReference type="AlphaFoldDB" id="A0A840IFN8"/>
<dbReference type="GO" id="GO:0004725">
    <property type="term" value="F:protein tyrosine phosphatase activity"/>
    <property type="evidence" value="ECO:0007669"/>
    <property type="project" value="UniProtKB-EC"/>
</dbReference>
<dbReference type="SUPFAM" id="SSF52799">
    <property type="entry name" value="(Phosphotyrosine protein) phosphatases II"/>
    <property type="match status" value="1"/>
</dbReference>
<gene>
    <name evidence="2" type="ORF">BDZ31_002346</name>
</gene>
<reference evidence="2 3" key="1">
    <citation type="submission" date="2020-08" db="EMBL/GenBank/DDBJ databases">
        <title>Genomic Encyclopedia of Archaeal and Bacterial Type Strains, Phase II (KMG-II): from individual species to whole genera.</title>
        <authorList>
            <person name="Goeker M."/>
        </authorList>
    </citation>
    <scope>NUCLEOTIDE SEQUENCE [LARGE SCALE GENOMIC DNA]</scope>
    <source>
        <strain evidence="2 3">DSM 23288</strain>
    </source>
</reference>
<dbReference type="PANTHER" id="PTHR31126">
    <property type="entry name" value="TYROSINE-PROTEIN PHOSPHATASE"/>
    <property type="match status" value="1"/>
</dbReference>
<dbReference type="Pfam" id="PF13350">
    <property type="entry name" value="Y_phosphatase3"/>
    <property type="match status" value="1"/>
</dbReference>
<evidence type="ECO:0000313" key="3">
    <source>
        <dbReference type="Proteomes" id="UP000585272"/>
    </source>
</evidence>
<protein>
    <submittedName>
        <fullName evidence="2">Protein-tyrosine phosphatase</fullName>
        <ecNumber evidence="2">3.1.3.48</ecNumber>
    </submittedName>
</protein>
<dbReference type="InterPro" id="IPR029021">
    <property type="entry name" value="Prot-tyrosine_phosphatase-like"/>
</dbReference>
<dbReference type="Gene3D" id="3.90.190.10">
    <property type="entry name" value="Protein tyrosine phosphatase superfamily"/>
    <property type="match status" value="1"/>
</dbReference>
<dbReference type="InterPro" id="IPR026893">
    <property type="entry name" value="Tyr/Ser_Pase_IphP-type"/>
</dbReference>
<sequence length="266" mass="28481">MPTRPAPPLAAVPNLRDAGGLETVDGGRVRTGLLYRSGQLDRLDDGALERFAALGVATVVDLRTTAERTAGPDRLPDGVGLLVANVLGDHDHAVPAQLPRLIRSPADVERAVRDGVVQRLFEQTYREFVTLPSAREAYALLFRSIADAGDDAGPLLYHCTAGKDRTGWASASLLMLLGVPDEAILDDFMLSDELALRAFRPLIDAFAAGGGDPDALRPILGVQPGYLRAGVDHLRAVHGTIEGWFADGLGLGADVQARLRERLLER</sequence>
<accession>A0A840IFN8</accession>
<dbReference type="EMBL" id="JACHNU010000002">
    <property type="protein sequence ID" value="MBB4662760.1"/>
    <property type="molecule type" value="Genomic_DNA"/>
</dbReference>
<comment type="caution">
    <text evidence="2">The sequence shown here is derived from an EMBL/GenBank/DDBJ whole genome shotgun (WGS) entry which is preliminary data.</text>
</comment>